<reference evidence="3" key="1">
    <citation type="journal article" date="2006" name="PLoS Biol.">
        <title>Macronuclear genome sequence of the ciliate Tetrahymena thermophila, a model eukaryote.</title>
        <authorList>
            <person name="Eisen J.A."/>
            <person name="Coyne R.S."/>
            <person name="Wu M."/>
            <person name="Wu D."/>
            <person name="Thiagarajan M."/>
            <person name="Wortman J.R."/>
            <person name="Badger J.H."/>
            <person name="Ren Q."/>
            <person name="Amedeo P."/>
            <person name="Jones K.M."/>
            <person name="Tallon L.J."/>
            <person name="Delcher A.L."/>
            <person name="Salzberg S.L."/>
            <person name="Silva J.C."/>
            <person name="Haas B.J."/>
            <person name="Majoros W.H."/>
            <person name="Farzad M."/>
            <person name="Carlton J.M."/>
            <person name="Smith R.K. Jr."/>
            <person name="Garg J."/>
            <person name="Pearlman R.E."/>
            <person name="Karrer K.M."/>
            <person name="Sun L."/>
            <person name="Manning G."/>
            <person name="Elde N.C."/>
            <person name="Turkewitz A.P."/>
            <person name="Asai D.J."/>
            <person name="Wilkes D.E."/>
            <person name="Wang Y."/>
            <person name="Cai H."/>
            <person name="Collins K."/>
            <person name="Stewart B.A."/>
            <person name="Lee S.R."/>
            <person name="Wilamowska K."/>
            <person name="Weinberg Z."/>
            <person name="Ruzzo W.L."/>
            <person name="Wloga D."/>
            <person name="Gaertig J."/>
            <person name="Frankel J."/>
            <person name="Tsao C.-C."/>
            <person name="Gorovsky M.A."/>
            <person name="Keeling P.J."/>
            <person name="Waller R.F."/>
            <person name="Patron N.J."/>
            <person name="Cherry J.M."/>
            <person name="Stover N.A."/>
            <person name="Krieger C.J."/>
            <person name="del Toro C."/>
            <person name="Ryder H.F."/>
            <person name="Williamson S.C."/>
            <person name="Barbeau R.A."/>
            <person name="Hamilton E.P."/>
            <person name="Orias E."/>
        </authorList>
    </citation>
    <scope>NUCLEOTIDE SEQUENCE [LARGE SCALE GENOMIC DNA]</scope>
    <source>
        <strain evidence="3">SB210</strain>
    </source>
</reference>
<keyword evidence="3" id="KW-1185">Reference proteome</keyword>
<dbReference type="EMBL" id="GG662797">
    <property type="protein sequence ID" value="EAR83342.1"/>
    <property type="molecule type" value="Genomic_DNA"/>
</dbReference>
<dbReference type="RefSeq" id="XP_001031005.1">
    <property type="nucleotide sequence ID" value="XM_001031005.1"/>
</dbReference>
<feature type="region of interest" description="Disordered" evidence="1">
    <location>
        <begin position="398"/>
        <end position="417"/>
    </location>
</feature>
<sequence>MQVEQHDDQKTIAQYREEHSNNFRNELRNKFIQKSREKHLNRNNISFQNNDLNNYNNANNQYSQIPQQQQQQLFSNFLVDQNNIFQNAFESQRQQNQNLSNLFGQCQNADYMKMGQDVIIEEGNSSNNGQIIQSIDFSQQNRNNQYLNEVNKFHNESNQSIQYLNFQGSVQALLNNNDANLKVAIMQHITDLIENNLQDLMDFSYILQSHCYLLDIVKQYIEHNQKQVNLQINKMETQQYNCSSSNHSKNNILICKESGSSSSNTASLHELEQIDSNGESSKIIWAINLISLIAYTKQESVNMLIKKGFVDLFMNIFTEQNQNIKIAEKIISFFANVISVDEVMKTYILTNIPIKLFLFFFINNEYHHPSFLDFHQILSLFLNKCYLQSDYMNLNSSNQDKPNSNGVNSKNDNENQNSQEGHILQTLNFIFNSVTKDFLEALQNFINDTQVSINLSEILTYICSNILKTYPFEMIKQHINEIKQLIQLQIKSGIKPLQIQSIKLMIKIFQIPHLLQEFDDEAKNFMVQTLKDSMSSEFKQIRINSMTAIISLLQNIQDDNQYTHIIQYLYINIFNLFENDHQQIKTICLNFFQSLINHCANSQNVTIDWKLKMGDQILVSLISQLRKCSVSVSNIDFISQILNLLQQIISILNSNIFKYKFQLDYLQQSGLLEALKILQQQDISFEIKNQSFMILQQFYNVQNQK</sequence>
<protein>
    <recommendedName>
        <fullName evidence="4">Armadillo-type fold</fullName>
    </recommendedName>
</protein>
<proteinExistence type="predicted"/>
<evidence type="ECO:0008006" key="4">
    <source>
        <dbReference type="Google" id="ProtNLM"/>
    </source>
</evidence>
<dbReference type="AlphaFoldDB" id="Q22DL6"/>
<dbReference type="InParanoid" id="Q22DL6"/>
<organism evidence="2 3">
    <name type="scientific">Tetrahymena thermophila (strain SB210)</name>
    <dbReference type="NCBI Taxonomy" id="312017"/>
    <lineage>
        <taxon>Eukaryota</taxon>
        <taxon>Sar</taxon>
        <taxon>Alveolata</taxon>
        <taxon>Ciliophora</taxon>
        <taxon>Intramacronucleata</taxon>
        <taxon>Oligohymenophorea</taxon>
        <taxon>Hymenostomatida</taxon>
        <taxon>Tetrahymenina</taxon>
        <taxon>Tetrahymenidae</taxon>
        <taxon>Tetrahymena</taxon>
    </lineage>
</organism>
<dbReference type="InterPro" id="IPR016024">
    <property type="entry name" value="ARM-type_fold"/>
</dbReference>
<evidence type="ECO:0000313" key="3">
    <source>
        <dbReference type="Proteomes" id="UP000009168"/>
    </source>
</evidence>
<dbReference type="Proteomes" id="UP000009168">
    <property type="component" value="Unassembled WGS sequence"/>
</dbReference>
<dbReference type="GeneID" id="7834625"/>
<dbReference type="SUPFAM" id="SSF48371">
    <property type="entry name" value="ARM repeat"/>
    <property type="match status" value="1"/>
</dbReference>
<accession>Q22DL6</accession>
<gene>
    <name evidence="2" type="ORF">TTHERM_00942630</name>
</gene>
<name>Q22DL6_TETTS</name>
<dbReference type="KEGG" id="tet:TTHERM_00942630"/>
<evidence type="ECO:0000313" key="2">
    <source>
        <dbReference type="EMBL" id="EAR83342.1"/>
    </source>
</evidence>
<evidence type="ECO:0000256" key="1">
    <source>
        <dbReference type="SAM" id="MobiDB-lite"/>
    </source>
</evidence>
<dbReference type="HOGENOM" id="CLU_391561_0_0_1"/>